<evidence type="ECO:0000256" key="3">
    <source>
        <dbReference type="ARBA" id="ARBA00022723"/>
    </source>
</evidence>
<dbReference type="PANTHER" id="PTHR33938:SF8">
    <property type="entry name" value="CARBOXYLIC ESTER HYDROLASE"/>
    <property type="match status" value="1"/>
</dbReference>
<name>A0A9P5HFP1_9HYPO</name>
<reference evidence="9" key="1">
    <citation type="submission" date="2020-03" db="EMBL/GenBank/DDBJ databases">
        <title>Draft Genome Sequence of Cylindrodendrum hubeiense.</title>
        <authorList>
            <person name="Buettner E."/>
            <person name="Kellner H."/>
        </authorList>
    </citation>
    <scope>NUCLEOTIDE SEQUENCE</scope>
    <source>
        <strain evidence="9">IHI 201604</strain>
    </source>
</reference>
<keyword evidence="6" id="KW-0106">Calcium</keyword>
<accession>A0A9P5HFP1</accession>
<dbReference type="OrthoDB" id="3039123at2759"/>
<gene>
    <name evidence="9" type="ORF">G7Z17_g1656</name>
</gene>
<feature type="signal peptide" evidence="8">
    <location>
        <begin position="1"/>
        <end position="26"/>
    </location>
</feature>
<dbReference type="Pfam" id="PF07519">
    <property type="entry name" value="Tannase"/>
    <property type="match status" value="1"/>
</dbReference>
<dbReference type="GO" id="GO:0046872">
    <property type="term" value="F:metal ion binding"/>
    <property type="evidence" value="ECO:0007669"/>
    <property type="project" value="UniProtKB-KW"/>
</dbReference>
<proteinExistence type="inferred from homology"/>
<keyword evidence="7" id="KW-1015">Disulfide bond</keyword>
<comment type="similarity">
    <text evidence="1 8">Belongs to the tannase family.</text>
</comment>
<evidence type="ECO:0000256" key="2">
    <source>
        <dbReference type="ARBA" id="ARBA00022487"/>
    </source>
</evidence>
<evidence type="ECO:0000256" key="6">
    <source>
        <dbReference type="ARBA" id="ARBA00022837"/>
    </source>
</evidence>
<evidence type="ECO:0000313" key="9">
    <source>
        <dbReference type="EMBL" id="KAF7556138.1"/>
    </source>
</evidence>
<dbReference type="GO" id="GO:0030600">
    <property type="term" value="F:feruloyl esterase activity"/>
    <property type="evidence" value="ECO:0007669"/>
    <property type="project" value="UniProtKB-ARBA"/>
</dbReference>
<evidence type="ECO:0000256" key="7">
    <source>
        <dbReference type="ARBA" id="ARBA00023157"/>
    </source>
</evidence>
<keyword evidence="4 8" id="KW-0732">Signal</keyword>
<dbReference type="EC" id="3.1.1.-" evidence="8"/>
<dbReference type="InterPro" id="IPR011118">
    <property type="entry name" value="Tannase/feruloyl_esterase"/>
</dbReference>
<feature type="chain" id="PRO_5040528434" description="Carboxylic ester hydrolase" evidence="8">
    <location>
        <begin position="27"/>
        <end position="551"/>
    </location>
</feature>
<dbReference type="Proteomes" id="UP000722485">
    <property type="component" value="Unassembled WGS sequence"/>
</dbReference>
<dbReference type="SUPFAM" id="SSF53474">
    <property type="entry name" value="alpha/beta-Hydrolases"/>
    <property type="match status" value="1"/>
</dbReference>
<organism evidence="9 10">
    <name type="scientific">Cylindrodendrum hubeiense</name>
    <dbReference type="NCBI Taxonomy" id="595255"/>
    <lineage>
        <taxon>Eukaryota</taxon>
        <taxon>Fungi</taxon>
        <taxon>Dikarya</taxon>
        <taxon>Ascomycota</taxon>
        <taxon>Pezizomycotina</taxon>
        <taxon>Sordariomycetes</taxon>
        <taxon>Hypocreomycetidae</taxon>
        <taxon>Hypocreales</taxon>
        <taxon>Nectriaceae</taxon>
        <taxon>Cylindrodendrum</taxon>
    </lineage>
</organism>
<evidence type="ECO:0000256" key="4">
    <source>
        <dbReference type="ARBA" id="ARBA00022729"/>
    </source>
</evidence>
<evidence type="ECO:0000256" key="5">
    <source>
        <dbReference type="ARBA" id="ARBA00022801"/>
    </source>
</evidence>
<dbReference type="InterPro" id="IPR029058">
    <property type="entry name" value="AB_hydrolase_fold"/>
</dbReference>
<evidence type="ECO:0000313" key="10">
    <source>
        <dbReference type="Proteomes" id="UP000722485"/>
    </source>
</evidence>
<dbReference type="EMBL" id="JAANBB010000014">
    <property type="protein sequence ID" value="KAF7556138.1"/>
    <property type="molecule type" value="Genomic_DNA"/>
</dbReference>
<sequence length="551" mass="60546">MVSNTSSFVLLRHLGLLSAAVALVTAATDPCVPGTFSFPSLSGAEGRTITASSFKAYKGNSGWRPEAVHIGAEGVSVCNVTVSYTHPGENDLVNVHIWLPLENYKSRFVGVGGGGWKAGEIGDDMMSMLAYQGYAAAATDAGYNHIPTSLPDSWLLESPGKLAIPLLTNFAHRAAHDMTVISKHIVEKYYNEEPKFSYWNGCSTGGRQGLDLAQRYPEDYDGIWAACPAVSFPALLMSLFWPQVVMNIARVYPSACQFEAVRMAAIEACDELDHVKDGVISRDDLCEFDPETVIGKEFDCQGTKIKISKEVAEIVKAMLQGPVDTEGKQLFPGTSHGTAATGFLSTANTICTGESCTAGRPFPIAADWIRLPLKKDASFDVTKISREEFVQLFHQSVREYNDLIGSNNPDLRGFREAGKKMITWHATNDEAISFKFMRQYYDSVSELDEKNNVDTKSYYRYFEIPGLTHCSAPAGVHYPLYGFDALRRWVEDGVIPTVLDTVLVGERETDEEGVSQAVYPYPSVSIRSGDSFIKYDTKKALDKQEGGKDEL</sequence>
<dbReference type="AlphaFoldDB" id="A0A9P5HFP1"/>
<keyword evidence="5 8" id="KW-0378">Hydrolase</keyword>
<keyword evidence="3" id="KW-0479">Metal-binding</keyword>
<dbReference type="PANTHER" id="PTHR33938">
    <property type="entry name" value="FERULOYL ESTERASE B-RELATED"/>
    <property type="match status" value="1"/>
</dbReference>
<protein>
    <recommendedName>
        <fullName evidence="8">Carboxylic ester hydrolase</fullName>
        <ecNumber evidence="8">3.1.1.-</ecNumber>
    </recommendedName>
</protein>
<evidence type="ECO:0000256" key="1">
    <source>
        <dbReference type="ARBA" id="ARBA00006249"/>
    </source>
</evidence>
<keyword evidence="2" id="KW-0719">Serine esterase</keyword>
<evidence type="ECO:0000256" key="8">
    <source>
        <dbReference type="RuleBase" id="RU361238"/>
    </source>
</evidence>
<keyword evidence="10" id="KW-1185">Reference proteome</keyword>
<comment type="caution">
    <text evidence="9">The sequence shown here is derived from an EMBL/GenBank/DDBJ whole genome shotgun (WGS) entry which is preliminary data.</text>
</comment>